<feature type="domain" description="Histidine kinase" evidence="8">
    <location>
        <begin position="796"/>
        <end position="1014"/>
    </location>
</feature>
<dbReference type="PROSITE" id="PS50109">
    <property type="entry name" value="HIS_KIN"/>
    <property type="match status" value="1"/>
</dbReference>
<reference evidence="12 13" key="1">
    <citation type="submission" date="2019-11" db="EMBL/GenBank/DDBJ databases">
        <authorList>
            <person name="Zheng R.K."/>
            <person name="Sun C.M."/>
        </authorList>
    </citation>
    <scope>NUCLEOTIDE SEQUENCE [LARGE SCALE GENOMIC DNA]</scope>
    <source>
        <strain evidence="12 13">WC007</strain>
    </source>
</reference>
<sequence>MRNFFSVGLMESDALYLESIMKKAFPGAACFSYKKTTELFNPGNSKPPDLIFLASQLKSTDSAKACIRLKDALAFKDVPVIVLNYDSEEKILKSLLDAGVDAFLSKPFTGAECIALVNTLLKSRTGKQNTANEPMELLQESEKRYRYMFENNPQPMLIYDLETLEFLTVNRAAIDHYGYSADEFLSMTIKDIRPPEDIDALLDDVEKTYKVYNNAGEWRHLKKNGELLYVEIISHALTFNGRRARHVMVRDITDRKMAESSLQENLENLRITLDSIGDAVISTDLNGRIIRMNPVAESLTGWELEQVKGKLLNEIFHIANAKTNKTIENPVEKVISSGQIVGMANHTKLISKNGVEYQISDSAAPITDSRGKIKGVVLVFRDVTKEYEIRNKLEENEERLRAATNNLDGILYVVDKNLIITLSKGLGLEKLRLKPDQVVGQTLYEYYKTDDPNHSMIQKHRRVLGGEHLALETQHGDTYFSTKVSPVKNIAGEITGAIGLVTDVTEKMKINKRLRESEEKYRTVFENTGSATCILENDGTISLCNSKFAQLAALPLAQIQNIKKWMDFVVQEDLESMVQQHKSRRIKGEQTLNEYEFRFMDANKKEKNIHLFIDIIQGTNKSVASLLDISEIKNTEKKLRERERELNISNERWKFALEGAGDGVWDWDIINNKVIFSDQWKVMLGYEPSEIENNFDEWEKRVHPEDLEKALTDLKNHLDEESSEYVNEHRLRCKDGSYKWILDRGKVISRDNSGAALRMIGIHTDITERREMVEALVLAKEKAEESDRLKSAFLANMSHEIRTPMNGILGFADLLKTPTLSSLERQQFVQIIESSGHRMLTTINDLIDISKIEAGMIDIKLSKINVNEQLEYLYYFFKPETERKGLELIYKKNNELISFNFKTDREKLMAVLTNLIKNAVKYTDKGKVEYSFEVKNGIIGFLVEDTGIGIGKEYQKTIFDRFVQADLSTTKPYEGAGLGLSITKAYVEMLKGKIKLTSDIGKGSKFYVSFPLKRSDEKITYKQQPDFKNKDVMDGIKDINILVVEDDRIGKMYMETLFRNRSKNLLFASNGIEAVEICESNKDIDLILMDIKMPLMDGYEATRKIKSINSNIIIVAQTAFALAGDEEKALEAGCDAYVTKPIKKENLFKVISKYFSY</sequence>
<keyword evidence="3 7" id="KW-0597">Phosphoprotein</keyword>
<comment type="caution">
    <text evidence="7">Lacks conserved residue(s) required for the propagation of feature annotation.</text>
</comment>
<dbReference type="PROSITE" id="PS50112">
    <property type="entry name" value="PAS"/>
    <property type="match status" value="4"/>
</dbReference>
<dbReference type="SMART" id="SM00086">
    <property type="entry name" value="PAC"/>
    <property type="match status" value="5"/>
</dbReference>
<dbReference type="Gene3D" id="3.30.565.10">
    <property type="entry name" value="Histidine kinase-like ATPase, C-terminal domain"/>
    <property type="match status" value="1"/>
</dbReference>
<keyword evidence="6" id="KW-0902">Two-component regulatory system</keyword>
<dbReference type="InterPro" id="IPR004358">
    <property type="entry name" value="Sig_transdc_His_kin-like_C"/>
</dbReference>
<evidence type="ECO:0000256" key="6">
    <source>
        <dbReference type="ARBA" id="ARBA00023012"/>
    </source>
</evidence>
<evidence type="ECO:0000313" key="13">
    <source>
        <dbReference type="Proteomes" id="UP000428260"/>
    </source>
</evidence>
<protein>
    <recommendedName>
        <fullName evidence="2">histidine kinase</fullName>
        <ecNumber evidence="2">2.7.13.3</ecNumber>
    </recommendedName>
</protein>
<feature type="domain" description="PAC" evidence="11">
    <location>
        <begin position="725"/>
        <end position="778"/>
    </location>
</feature>
<dbReference type="InterPro" id="IPR013767">
    <property type="entry name" value="PAS_fold"/>
</dbReference>
<feature type="modified residue" description="4-aspartylphosphate" evidence="7">
    <location>
        <position position="1090"/>
    </location>
</feature>
<evidence type="ECO:0000313" key="12">
    <source>
        <dbReference type="EMBL" id="QGY46598.1"/>
    </source>
</evidence>
<feature type="domain" description="Response regulatory" evidence="9">
    <location>
        <begin position="1040"/>
        <end position="1155"/>
    </location>
</feature>
<evidence type="ECO:0000256" key="1">
    <source>
        <dbReference type="ARBA" id="ARBA00000085"/>
    </source>
</evidence>
<dbReference type="EC" id="2.7.13.3" evidence="2"/>
<dbReference type="InterPro" id="IPR036097">
    <property type="entry name" value="HisK_dim/P_sf"/>
</dbReference>
<evidence type="ECO:0000259" key="10">
    <source>
        <dbReference type="PROSITE" id="PS50112"/>
    </source>
</evidence>
<dbReference type="CDD" id="cd00130">
    <property type="entry name" value="PAS"/>
    <property type="match status" value="4"/>
</dbReference>
<dbReference type="AlphaFoldDB" id="A0A6I6JZK3"/>
<dbReference type="Pfam" id="PF13188">
    <property type="entry name" value="PAS_8"/>
    <property type="match status" value="1"/>
</dbReference>
<feature type="domain" description="Response regulatory" evidence="9">
    <location>
        <begin position="1"/>
        <end position="121"/>
    </location>
</feature>
<dbReference type="KEGG" id="mcos:GM418_23940"/>
<feature type="domain" description="PAC" evidence="11">
    <location>
        <begin position="343"/>
        <end position="395"/>
    </location>
</feature>
<evidence type="ECO:0000256" key="4">
    <source>
        <dbReference type="ARBA" id="ARBA00022679"/>
    </source>
</evidence>
<dbReference type="Pfam" id="PF13426">
    <property type="entry name" value="PAS_9"/>
    <property type="match status" value="1"/>
</dbReference>
<evidence type="ECO:0000256" key="2">
    <source>
        <dbReference type="ARBA" id="ARBA00012438"/>
    </source>
</evidence>
<dbReference type="FunFam" id="3.30.565.10:FF:000006">
    <property type="entry name" value="Sensor histidine kinase WalK"/>
    <property type="match status" value="1"/>
</dbReference>
<dbReference type="PRINTS" id="PR00344">
    <property type="entry name" value="BCTRLSENSOR"/>
</dbReference>
<dbReference type="PANTHER" id="PTHR45339:SF1">
    <property type="entry name" value="HYBRID SIGNAL TRANSDUCTION HISTIDINE KINASE J"/>
    <property type="match status" value="1"/>
</dbReference>
<feature type="domain" description="PAS" evidence="10">
    <location>
        <begin position="265"/>
        <end position="338"/>
    </location>
</feature>
<evidence type="ECO:0000259" key="9">
    <source>
        <dbReference type="PROSITE" id="PS50110"/>
    </source>
</evidence>
<feature type="domain" description="PAC" evidence="11">
    <location>
        <begin position="464"/>
        <end position="516"/>
    </location>
</feature>
<dbReference type="InterPro" id="IPR001789">
    <property type="entry name" value="Sig_transdc_resp-reg_receiver"/>
</dbReference>
<dbReference type="SMART" id="SM00448">
    <property type="entry name" value="REC"/>
    <property type="match status" value="2"/>
</dbReference>
<dbReference type="SUPFAM" id="SSF55874">
    <property type="entry name" value="ATPase domain of HSP90 chaperone/DNA topoisomerase II/histidine kinase"/>
    <property type="match status" value="1"/>
</dbReference>
<dbReference type="GO" id="GO:0006355">
    <property type="term" value="P:regulation of DNA-templated transcription"/>
    <property type="evidence" value="ECO:0007669"/>
    <property type="project" value="InterPro"/>
</dbReference>
<gene>
    <name evidence="12" type="ORF">GM418_23940</name>
</gene>
<dbReference type="InterPro" id="IPR036890">
    <property type="entry name" value="HATPase_C_sf"/>
</dbReference>
<dbReference type="Gene3D" id="3.40.50.2300">
    <property type="match status" value="2"/>
</dbReference>
<organism evidence="12 13">
    <name type="scientific">Maribellus comscasis</name>
    <dbReference type="NCBI Taxonomy" id="2681766"/>
    <lineage>
        <taxon>Bacteria</taxon>
        <taxon>Pseudomonadati</taxon>
        <taxon>Bacteroidota</taxon>
        <taxon>Bacteroidia</taxon>
        <taxon>Marinilabiliales</taxon>
        <taxon>Prolixibacteraceae</taxon>
        <taxon>Maribellus</taxon>
    </lineage>
</organism>
<feature type="domain" description="PAC" evidence="11">
    <location>
        <begin position="214"/>
        <end position="264"/>
    </location>
</feature>
<dbReference type="InterPro" id="IPR000014">
    <property type="entry name" value="PAS"/>
</dbReference>
<keyword evidence="5" id="KW-0418">Kinase</keyword>
<dbReference type="Pfam" id="PF08447">
    <property type="entry name" value="PAS_3"/>
    <property type="match status" value="1"/>
</dbReference>
<evidence type="ECO:0000259" key="11">
    <source>
        <dbReference type="PROSITE" id="PS50113"/>
    </source>
</evidence>
<dbReference type="InterPro" id="IPR003661">
    <property type="entry name" value="HisK_dim/P_dom"/>
</dbReference>
<dbReference type="InterPro" id="IPR000700">
    <property type="entry name" value="PAS-assoc_C"/>
</dbReference>
<dbReference type="GO" id="GO:0000155">
    <property type="term" value="F:phosphorelay sensor kinase activity"/>
    <property type="evidence" value="ECO:0007669"/>
    <property type="project" value="InterPro"/>
</dbReference>
<dbReference type="PROSITE" id="PS50113">
    <property type="entry name" value="PAC"/>
    <property type="match status" value="4"/>
</dbReference>
<dbReference type="CDD" id="cd16922">
    <property type="entry name" value="HATPase_EvgS-ArcB-TorS-like"/>
    <property type="match status" value="1"/>
</dbReference>
<evidence type="ECO:0000256" key="3">
    <source>
        <dbReference type="ARBA" id="ARBA00022553"/>
    </source>
</evidence>
<dbReference type="Pfam" id="PF00512">
    <property type="entry name" value="HisKA"/>
    <property type="match status" value="1"/>
</dbReference>
<evidence type="ECO:0000259" key="8">
    <source>
        <dbReference type="PROSITE" id="PS50109"/>
    </source>
</evidence>
<dbReference type="Pfam" id="PF02518">
    <property type="entry name" value="HATPase_c"/>
    <property type="match status" value="1"/>
</dbReference>
<dbReference type="NCBIfam" id="TIGR00229">
    <property type="entry name" value="sensory_box"/>
    <property type="match status" value="5"/>
</dbReference>
<dbReference type="SMART" id="SM00388">
    <property type="entry name" value="HisKA"/>
    <property type="match status" value="1"/>
</dbReference>
<dbReference type="RefSeq" id="WP_158869727.1">
    <property type="nucleotide sequence ID" value="NZ_CP046401.1"/>
</dbReference>
<dbReference type="CDD" id="cd17546">
    <property type="entry name" value="REC_hyHK_CKI1_RcsC-like"/>
    <property type="match status" value="1"/>
</dbReference>
<dbReference type="InterPro" id="IPR005467">
    <property type="entry name" value="His_kinase_dom"/>
</dbReference>
<dbReference type="InterPro" id="IPR013655">
    <property type="entry name" value="PAS_fold_3"/>
</dbReference>
<name>A0A6I6JZK3_9BACT</name>
<dbReference type="Gene3D" id="1.10.287.130">
    <property type="match status" value="1"/>
</dbReference>
<keyword evidence="4" id="KW-0808">Transferase</keyword>
<evidence type="ECO:0000256" key="7">
    <source>
        <dbReference type="PROSITE-ProRule" id="PRU00169"/>
    </source>
</evidence>
<dbReference type="Pfam" id="PF00989">
    <property type="entry name" value="PAS"/>
    <property type="match status" value="2"/>
</dbReference>
<dbReference type="Gene3D" id="3.30.450.20">
    <property type="entry name" value="PAS domain"/>
    <property type="match status" value="5"/>
</dbReference>
<feature type="domain" description="PAS" evidence="10">
    <location>
        <begin position="141"/>
        <end position="212"/>
    </location>
</feature>
<dbReference type="SUPFAM" id="SSF47384">
    <property type="entry name" value="Homodimeric domain of signal transducing histidine kinase"/>
    <property type="match status" value="1"/>
</dbReference>
<dbReference type="InterPro" id="IPR035965">
    <property type="entry name" value="PAS-like_dom_sf"/>
</dbReference>
<dbReference type="SMART" id="SM00387">
    <property type="entry name" value="HATPase_c"/>
    <property type="match status" value="1"/>
</dbReference>
<evidence type="ECO:0000256" key="5">
    <source>
        <dbReference type="ARBA" id="ARBA00022777"/>
    </source>
</evidence>
<dbReference type="Pfam" id="PF00072">
    <property type="entry name" value="Response_reg"/>
    <property type="match status" value="1"/>
</dbReference>
<dbReference type="EMBL" id="CP046401">
    <property type="protein sequence ID" value="QGY46598.1"/>
    <property type="molecule type" value="Genomic_DNA"/>
</dbReference>
<feature type="domain" description="PAS" evidence="10">
    <location>
        <begin position="517"/>
        <end position="589"/>
    </location>
</feature>
<accession>A0A6I6JZK3</accession>
<keyword evidence="13" id="KW-1185">Reference proteome</keyword>
<dbReference type="InterPro" id="IPR001610">
    <property type="entry name" value="PAC"/>
</dbReference>
<dbReference type="SUPFAM" id="SSF55785">
    <property type="entry name" value="PYP-like sensor domain (PAS domain)"/>
    <property type="match status" value="5"/>
</dbReference>
<dbReference type="InterPro" id="IPR003594">
    <property type="entry name" value="HATPase_dom"/>
</dbReference>
<dbReference type="SUPFAM" id="SSF52172">
    <property type="entry name" value="CheY-like"/>
    <property type="match status" value="2"/>
</dbReference>
<dbReference type="PROSITE" id="PS50110">
    <property type="entry name" value="RESPONSE_REGULATORY"/>
    <property type="match status" value="2"/>
</dbReference>
<dbReference type="PANTHER" id="PTHR45339">
    <property type="entry name" value="HYBRID SIGNAL TRANSDUCTION HISTIDINE KINASE J"/>
    <property type="match status" value="1"/>
</dbReference>
<proteinExistence type="predicted"/>
<dbReference type="SMART" id="SM00091">
    <property type="entry name" value="PAS"/>
    <property type="match status" value="5"/>
</dbReference>
<feature type="domain" description="PAS" evidence="10">
    <location>
        <begin position="649"/>
        <end position="721"/>
    </location>
</feature>
<dbReference type="Proteomes" id="UP000428260">
    <property type="component" value="Chromosome"/>
</dbReference>
<dbReference type="CDD" id="cd00082">
    <property type="entry name" value="HisKA"/>
    <property type="match status" value="1"/>
</dbReference>
<dbReference type="InterPro" id="IPR011006">
    <property type="entry name" value="CheY-like_superfamily"/>
</dbReference>
<comment type="catalytic activity">
    <reaction evidence="1">
        <text>ATP + protein L-histidine = ADP + protein N-phospho-L-histidine.</text>
        <dbReference type="EC" id="2.7.13.3"/>
    </reaction>
</comment>